<dbReference type="InterPro" id="IPR043519">
    <property type="entry name" value="NT_sf"/>
</dbReference>
<dbReference type="PANTHER" id="PTHR30621:SF0">
    <property type="entry name" value="BIFUNCTIONAL GLUTAMINE SYNTHETASE ADENYLYLTRANSFERASE_ADENYLYL-REMOVING ENZYME"/>
    <property type="match status" value="1"/>
</dbReference>
<evidence type="ECO:0000259" key="9">
    <source>
        <dbReference type="Pfam" id="PF08335"/>
    </source>
</evidence>
<dbReference type="Pfam" id="PF08335">
    <property type="entry name" value="GlnD_UR_UTase"/>
    <property type="match status" value="2"/>
</dbReference>
<evidence type="ECO:0000256" key="4">
    <source>
        <dbReference type="ARBA" id="ARBA00022840"/>
    </source>
</evidence>
<keyword evidence="5 7" id="KW-0460">Magnesium</keyword>
<dbReference type="Pfam" id="PF03710">
    <property type="entry name" value="GlnE"/>
    <property type="match status" value="2"/>
</dbReference>
<feature type="region of interest" description="Adenylyl removase" evidence="7">
    <location>
        <begin position="1"/>
        <end position="468"/>
    </location>
</feature>
<dbReference type="InterPro" id="IPR023057">
    <property type="entry name" value="GlnE"/>
</dbReference>
<dbReference type="EMBL" id="CP102774">
    <property type="protein sequence ID" value="UZF87869.1"/>
    <property type="molecule type" value="Genomic_DNA"/>
</dbReference>
<keyword evidence="4 7" id="KW-0067">ATP-binding</keyword>
<comment type="cofactor">
    <cofactor evidence="7">
        <name>Mg(2+)</name>
        <dbReference type="ChEBI" id="CHEBI:18420"/>
    </cofactor>
</comment>
<dbReference type="NCBIfam" id="NF010706">
    <property type="entry name" value="PRK14108.1"/>
    <property type="match status" value="1"/>
</dbReference>
<dbReference type="SUPFAM" id="SSF81593">
    <property type="entry name" value="Nucleotidyltransferase substrate binding subunit/domain"/>
    <property type="match status" value="2"/>
</dbReference>
<dbReference type="Gene3D" id="3.30.460.10">
    <property type="entry name" value="Beta Polymerase, domain 2"/>
    <property type="match status" value="2"/>
</dbReference>
<dbReference type="GO" id="GO:0047388">
    <property type="term" value="F:[glutamine synthetase]-adenylyl-L-tyrosine phosphorylase activity"/>
    <property type="evidence" value="ECO:0007669"/>
    <property type="project" value="UniProtKB-EC"/>
</dbReference>
<dbReference type="GO" id="GO:0005829">
    <property type="term" value="C:cytosol"/>
    <property type="evidence" value="ECO:0007669"/>
    <property type="project" value="TreeGrafter"/>
</dbReference>
<evidence type="ECO:0000256" key="7">
    <source>
        <dbReference type="HAMAP-Rule" id="MF_00802"/>
    </source>
</evidence>
<comment type="catalytic activity">
    <reaction evidence="7">
        <text>[glutamine synthetase]-L-tyrosine + ATP = [glutamine synthetase]-O(4)-(5'-adenylyl)-L-tyrosine + diphosphate</text>
        <dbReference type="Rhea" id="RHEA:18589"/>
        <dbReference type="Rhea" id="RHEA-COMP:10660"/>
        <dbReference type="Rhea" id="RHEA-COMP:10661"/>
        <dbReference type="ChEBI" id="CHEBI:30616"/>
        <dbReference type="ChEBI" id="CHEBI:33019"/>
        <dbReference type="ChEBI" id="CHEBI:46858"/>
        <dbReference type="ChEBI" id="CHEBI:83624"/>
        <dbReference type="EC" id="2.7.7.42"/>
    </reaction>
</comment>
<dbReference type="GO" id="GO:0008882">
    <property type="term" value="F:[glutamate-ammonia-ligase] adenylyltransferase activity"/>
    <property type="evidence" value="ECO:0007669"/>
    <property type="project" value="UniProtKB-UniRule"/>
</dbReference>
<evidence type="ECO:0000256" key="1">
    <source>
        <dbReference type="ARBA" id="ARBA00022679"/>
    </source>
</evidence>
<keyword evidence="3 7" id="KW-0547">Nucleotide-binding</keyword>
<organism evidence="10">
    <name type="scientific">Bosea sp. NBC_00436</name>
    <dbReference type="NCBI Taxonomy" id="2969620"/>
    <lineage>
        <taxon>Bacteria</taxon>
        <taxon>Pseudomonadati</taxon>
        <taxon>Pseudomonadota</taxon>
        <taxon>Alphaproteobacteria</taxon>
        <taxon>Hyphomicrobiales</taxon>
        <taxon>Boseaceae</taxon>
        <taxon>Bosea</taxon>
    </lineage>
</organism>
<dbReference type="NCBIfam" id="NF008292">
    <property type="entry name" value="PRK11072.1"/>
    <property type="match status" value="1"/>
</dbReference>
<dbReference type="EC" id="2.7.7.42" evidence="7"/>
<dbReference type="PANTHER" id="PTHR30621">
    <property type="entry name" value="GLUTAMINE SYNTHETASE ADENYLYLTRANSFERASE"/>
    <property type="match status" value="1"/>
</dbReference>
<keyword evidence="1 7" id="KW-0808">Transferase</keyword>
<feature type="domain" description="PII-uridylyltransferase/Glutamine-synthetase adenylyltransferase" evidence="9">
    <location>
        <begin position="323"/>
        <end position="463"/>
    </location>
</feature>
<dbReference type="GO" id="GO:0000820">
    <property type="term" value="P:regulation of glutamine family amino acid metabolic process"/>
    <property type="evidence" value="ECO:0007669"/>
    <property type="project" value="UniProtKB-UniRule"/>
</dbReference>
<evidence type="ECO:0000256" key="3">
    <source>
        <dbReference type="ARBA" id="ARBA00022741"/>
    </source>
</evidence>
<dbReference type="AlphaFoldDB" id="A0A9E8CQ49"/>
<comment type="function">
    <text evidence="7">Involved in the regulation of glutamine synthetase GlnA, a key enzyme in the process to assimilate ammonia. When cellular nitrogen levels are high, the C-terminal adenylyl transferase (AT) inactivates GlnA by covalent transfer of an adenylyl group from ATP to specific tyrosine residue of GlnA, thus reducing its activity. Conversely, when nitrogen levels are low, the N-terminal adenylyl removase (AR) activates GlnA by removing the adenylyl group by phosphorolysis, increasing its activity. The regulatory region of GlnE binds the signal transduction protein PII (GlnB) which indicates the nitrogen status of the cell.</text>
</comment>
<feature type="region of interest" description="Adenylyl transferase" evidence="7">
    <location>
        <begin position="470"/>
        <end position="985"/>
    </location>
</feature>
<evidence type="ECO:0000256" key="5">
    <source>
        <dbReference type="ARBA" id="ARBA00022842"/>
    </source>
</evidence>
<dbReference type="GO" id="GO:0005524">
    <property type="term" value="F:ATP binding"/>
    <property type="evidence" value="ECO:0007669"/>
    <property type="project" value="UniProtKB-UniRule"/>
</dbReference>
<dbReference type="InterPro" id="IPR013546">
    <property type="entry name" value="PII_UdlTrfase/GS_AdlTrfase"/>
</dbReference>
<keyword evidence="2 7" id="KW-0548">Nucleotidyltransferase</keyword>
<comment type="similarity">
    <text evidence="7">Belongs to the GlnE family.</text>
</comment>
<dbReference type="EC" id="2.7.7.89" evidence="7"/>
<evidence type="ECO:0000256" key="2">
    <source>
        <dbReference type="ARBA" id="ARBA00022695"/>
    </source>
</evidence>
<dbReference type="InterPro" id="IPR005190">
    <property type="entry name" value="GlnE_rpt_dom"/>
</dbReference>
<feature type="domain" description="Glutamate-ammonia ligase adenylyltransferase repeated" evidence="8">
    <location>
        <begin position="577"/>
        <end position="820"/>
    </location>
</feature>
<evidence type="ECO:0000259" key="8">
    <source>
        <dbReference type="Pfam" id="PF03710"/>
    </source>
</evidence>
<dbReference type="Gene3D" id="1.20.120.330">
    <property type="entry name" value="Nucleotidyltransferases domain 2"/>
    <property type="match status" value="2"/>
</dbReference>
<accession>A0A9E8CQ49</accession>
<feature type="domain" description="Glutamate-ammonia ligase adenylyltransferase repeated" evidence="8">
    <location>
        <begin position="58"/>
        <end position="301"/>
    </location>
</feature>
<evidence type="ECO:0000313" key="10">
    <source>
        <dbReference type="EMBL" id="UZF87869.1"/>
    </source>
</evidence>
<dbReference type="GO" id="GO:0000287">
    <property type="term" value="F:magnesium ion binding"/>
    <property type="evidence" value="ECO:0007669"/>
    <property type="project" value="UniProtKB-UniRule"/>
</dbReference>
<sequence length="985" mass="106685">MMAERLCDRLEAAPVLPAKAKAEMLLKRELIERLHDEAAAEALQAHLVEHPRSAALVAGILAHSPFLTQIMRFDPAGLLASLMEAPEARRDALLAAIAAFAAAGCETADLMRELRRFRRSMALLIALADIGGAWGVEMVTGALTATADTATRLATNHALRQAADLGRINLADPAEPGLGSGLVVLALGKHGAGELNYSSDIDIVVFFDPQAAEAAGVGEPTSFFVKLTQQIARIIQERTPDGYVFRVDLRLRPDPASTHVAVSLPSAYSYYETVGQNWERAAMIKARPIAGDIELGRRFLKDLAPFIWRKYFDFATIADIHAMKRQIQTVKGHETIAVAGHNVKLGRGGIREIEFFVQTQQLVFGGRRPALRGPRTLDMLGELTTEGWITPQARDELSESYRWLRTIEHRLQMQADEQTQTLPKAATELEAFARFCGYPSTAAFGKALTMHAKRVEGHYALLFEEGPSLASEAGTLSFTGSEADPETIETLGKLGFRDGALAAETVRGWHFGRRPAVTSARAREVLTELTPALLVALGRTADPDGALAHLDNAFVRMPAAVELLTLLRSHDSLLTLFAEILGSAPRLAKVAALHPHVLDGVIDPAFGQAVLDVAALERRIRNYVGSPPPSVEDGLDRLRDAARQENFLVGARLLSGVYPAQGAGQAYCAVAEACLRVAFADTRRSFTEDHGVIEGAQTVVLGLGRLGAGELTPSSDLDLILLYDRPEEAGPSDGAKSLDPVTWHVRFTQRLVAALTVPTRRGTLYQVDMRLRPTGNKSPAATQFAGFEAYHQGEAEIWEEMALTRARVVAGDAELAKRTEASIRAILSRKREPAKVAAAVAEMRALIAKEKGEKDPWDLKLAAGGITDLDFLAQFLLLAYASEHPGLIVNDTASVFAAAKAAGLLSEGDASTLLEAHRLIGDVQLWQRFTVEEAFDPKAVPPRVLRRIATAVGRPDAKVLKAELDEVRSGVRAIFTRVLGEARKA</sequence>
<dbReference type="HAMAP" id="MF_00802">
    <property type="entry name" value="GlnE"/>
    <property type="match status" value="1"/>
</dbReference>
<name>A0A9E8CQ49_9HYPH</name>
<dbReference type="CDD" id="cd05401">
    <property type="entry name" value="NT_GlnE_GlnD_like"/>
    <property type="match status" value="2"/>
</dbReference>
<dbReference type="SUPFAM" id="SSF81301">
    <property type="entry name" value="Nucleotidyltransferase"/>
    <property type="match status" value="2"/>
</dbReference>
<reference evidence="10" key="1">
    <citation type="submission" date="2022-08" db="EMBL/GenBank/DDBJ databases">
        <title>Complete Genome Sequences of 2 Bosea sp. soil isolates.</title>
        <authorList>
            <person name="Alvarez Arevalo M."/>
            <person name="Sterndorff E.B."/>
            <person name="Faurdal D."/>
            <person name="Joergensen T.S."/>
            <person name="Weber T."/>
        </authorList>
    </citation>
    <scope>NUCLEOTIDE SEQUENCE</scope>
    <source>
        <strain evidence="10">NBC_00436</strain>
    </source>
</reference>
<feature type="domain" description="PII-uridylyltransferase/Glutamine-synthetase adenylyltransferase" evidence="9">
    <location>
        <begin position="843"/>
        <end position="978"/>
    </location>
</feature>
<evidence type="ECO:0000256" key="6">
    <source>
        <dbReference type="ARBA" id="ARBA00023268"/>
    </source>
</evidence>
<comment type="catalytic activity">
    <reaction evidence="7">
        <text>[glutamine synthetase]-O(4)-(5'-adenylyl)-L-tyrosine + phosphate = [glutamine synthetase]-L-tyrosine + ADP</text>
        <dbReference type="Rhea" id="RHEA:43716"/>
        <dbReference type="Rhea" id="RHEA-COMP:10660"/>
        <dbReference type="Rhea" id="RHEA-COMP:10661"/>
        <dbReference type="ChEBI" id="CHEBI:43474"/>
        <dbReference type="ChEBI" id="CHEBI:46858"/>
        <dbReference type="ChEBI" id="CHEBI:83624"/>
        <dbReference type="ChEBI" id="CHEBI:456216"/>
        <dbReference type="EC" id="2.7.7.89"/>
    </reaction>
</comment>
<proteinExistence type="inferred from homology"/>
<gene>
    <name evidence="7" type="primary">glnE</name>
    <name evidence="10" type="ORF">NWE54_03510</name>
</gene>
<keyword evidence="6 7" id="KW-0511">Multifunctional enzyme</keyword>
<protein>
    <recommendedName>
        <fullName evidence="7">Bifunctional glutamine synthetase adenylyltransferase/adenylyl-removing enzyme</fullName>
    </recommendedName>
    <alternativeName>
        <fullName evidence="7">ATP:glutamine synthetase adenylyltransferase</fullName>
    </alternativeName>
    <alternativeName>
        <fullName evidence="7">ATase</fullName>
    </alternativeName>
    <domain>
        <recommendedName>
            <fullName evidence="7">Glutamine synthetase adenylyl-L-tyrosine phosphorylase</fullName>
            <ecNumber evidence="7">2.7.7.89</ecNumber>
        </recommendedName>
        <alternativeName>
            <fullName evidence="7">Adenylyl removase</fullName>
            <shortName evidence="7">AR</shortName>
            <shortName evidence="7">AT-N</shortName>
        </alternativeName>
    </domain>
    <domain>
        <recommendedName>
            <fullName evidence="7">Glutamine synthetase adenylyl transferase</fullName>
            <ecNumber evidence="7">2.7.7.42</ecNumber>
        </recommendedName>
        <alternativeName>
            <fullName evidence="7">Adenylyl transferase</fullName>
            <shortName evidence="7">AT</shortName>
            <shortName evidence="7">AT-C</shortName>
        </alternativeName>
    </domain>
</protein>